<organism evidence="9 10">
    <name type="scientific">Acromyrmex charruanus</name>
    <dbReference type="NCBI Taxonomy" id="2715315"/>
    <lineage>
        <taxon>Eukaryota</taxon>
        <taxon>Metazoa</taxon>
        <taxon>Ecdysozoa</taxon>
        <taxon>Arthropoda</taxon>
        <taxon>Hexapoda</taxon>
        <taxon>Insecta</taxon>
        <taxon>Pterygota</taxon>
        <taxon>Neoptera</taxon>
        <taxon>Endopterygota</taxon>
        <taxon>Hymenoptera</taxon>
        <taxon>Apocrita</taxon>
        <taxon>Aculeata</taxon>
        <taxon>Formicoidea</taxon>
        <taxon>Formicidae</taxon>
        <taxon>Myrmicinae</taxon>
        <taxon>Acromyrmex</taxon>
    </lineage>
</organism>
<feature type="compositionally biased region" description="Low complexity" evidence="6">
    <location>
        <begin position="758"/>
        <end position="767"/>
    </location>
</feature>
<evidence type="ECO:0000256" key="3">
    <source>
        <dbReference type="ARBA" id="ARBA00023054"/>
    </source>
</evidence>
<dbReference type="InterPro" id="IPR022154">
    <property type="entry name" value="TRAK1/2_C"/>
</dbReference>
<dbReference type="InterPro" id="IPR006933">
    <property type="entry name" value="HAP1_N"/>
</dbReference>
<feature type="region of interest" description="Disordered" evidence="6">
    <location>
        <begin position="274"/>
        <end position="302"/>
    </location>
</feature>
<feature type="coiled-coil region" evidence="5">
    <location>
        <begin position="70"/>
        <end position="111"/>
    </location>
</feature>
<feature type="non-terminal residue" evidence="9">
    <location>
        <position position="1"/>
    </location>
</feature>
<comment type="caution">
    <text evidence="9">The sequence shown here is derived from an EMBL/GenBank/DDBJ whole genome shotgun (WGS) entry which is preliminary data.</text>
</comment>
<feature type="region of interest" description="Disordered" evidence="6">
    <location>
        <begin position="746"/>
        <end position="838"/>
    </location>
</feature>
<name>A0A836GP38_9HYME</name>
<feature type="compositionally biased region" description="Polar residues" evidence="6">
    <location>
        <begin position="788"/>
        <end position="805"/>
    </location>
</feature>
<feature type="compositionally biased region" description="Low complexity" evidence="6">
    <location>
        <begin position="358"/>
        <end position="368"/>
    </location>
</feature>
<dbReference type="GO" id="GO:0006605">
    <property type="term" value="P:protein targeting"/>
    <property type="evidence" value="ECO:0007669"/>
    <property type="project" value="TreeGrafter"/>
</dbReference>
<feature type="region of interest" description="Disordered" evidence="6">
    <location>
        <begin position="560"/>
        <end position="585"/>
    </location>
</feature>
<keyword evidence="10" id="KW-1185">Reference proteome</keyword>
<dbReference type="SMART" id="SM01424">
    <property type="entry name" value="HAP1_N"/>
    <property type="match status" value="1"/>
</dbReference>
<dbReference type="SMART" id="SM01423">
    <property type="entry name" value="Milton"/>
    <property type="match status" value="1"/>
</dbReference>
<feature type="domain" description="HAP1 N-terminal" evidence="8">
    <location>
        <begin position="3"/>
        <end position="280"/>
    </location>
</feature>
<evidence type="ECO:0000313" key="10">
    <source>
        <dbReference type="Proteomes" id="UP000669903"/>
    </source>
</evidence>
<dbReference type="AlphaFoldDB" id="A0A836GP38"/>
<feature type="compositionally biased region" description="Polar residues" evidence="6">
    <location>
        <begin position="380"/>
        <end position="393"/>
    </location>
</feature>
<dbReference type="PANTHER" id="PTHR15751:SF12">
    <property type="entry name" value="TRAFFICKING KINESIN-BINDING PROTEIN MILT"/>
    <property type="match status" value="1"/>
</dbReference>
<evidence type="ECO:0000256" key="4">
    <source>
        <dbReference type="ARBA" id="ARBA00023128"/>
    </source>
</evidence>
<gene>
    <name evidence="9" type="primary">Milt</name>
    <name evidence="9" type="ORF">G6Z76_0003024</name>
</gene>
<feature type="non-terminal residue" evidence="9">
    <location>
        <position position="855"/>
    </location>
</feature>
<dbReference type="Pfam" id="PF04849">
    <property type="entry name" value="HAP1_N"/>
    <property type="match status" value="1"/>
</dbReference>
<dbReference type="GO" id="GO:0005739">
    <property type="term" value="C:mitochondrion"/>
    <property type="evidence" value="ECO:0007669"/>
    <property type="project" value="UniProtKB-SubCell"/>
</dbReference>
<keyword evidence="4" id="KW-0496">Mitochondrion</keyword>
<feature type="domain" description="Trafficking kinesin-binding protein C-terminal" evidence="7">
    <location>
        <begin position="333"/>
        <end position="498"/>
    </location>
</feature>
<feature type="region of interest" description="Disordered" evidence="6">
    <location>
        <begin position="343"/>
        <end position="412"/>
    </location>
</feature>
<evidence type="ECO:0000256" key="1">
    <source>
        <dbReference type="ARBA" id="ARBA00004173"/>
    </source>
</evidence>
<accession>A0A836GP38</accession>
<comment type="subcellular location">
    <subcellularLocation>
        <location evidence="1">Mitochondrion</location>
    </subcellularLocation>
</comment>
<dbReference type="InterPro" id="IPR051946">
    <property type="entry name" value="Intracell_Traff-Reg"/>
</dbReference>
<dbReference type="GO" id="GO:0047496">
    <property type="term" value="P:vesicle transport along microtubule"/>
    <property type="evidence" value="ECO:0007669"/>
    <property type="project" value="TreeGrafter"/>
</dbReference>
<keyword evidence="3 5" id="KW-0175">Coiled coil</keyword>
<dbReference type="EMBL" id="JAANIC010001475">
    <property type="protein sequence ID" value="KAG5346668.1"/>
    <property type="molecule type" value="Genomic_DNA"/>
</dbReference>
<protein>
    <submittedName>
        <fullName evidence="9">MILT protein</fullName>
    </submittedName>
</protein>
<sequence>MLSRTFSAFALRDRNCSECMKYVPESFNLTTSVLCSNRVSQMTKTYNDIEAVTRLLEEKEKDLELTARIGKELLAHNQKLETTVNALESELKEANEKITQLNHEVLKKTELIQVLTNDVDESSSEAGTPTGLRGINLEMLQRKVSSLEDENKQLRSEFTKLVCDADYSEEQEARLVKDIAAQLANANMEVDGIAEELGRQKDENRLQHEQIISLTAKLAETELRLAQLMAEHDEVGATLVITRDNQNTLAAELAEFKERYAEVVNLLAETQEQLRKQRKRGMPTVRGGSLFPSMGTAPQPDSIASELESSLYSELSIDSGIGAGDRIPTYKKVFETVRTASRATHAGMDPNQFPRLNSMTTSTLSSSSVGPRMSCGQVRPQASTFPSLDSTGHSESEGSLLIESEDYPGPQRTGVPGAPGAADLEAAIRRLTPAEVLARRACLSTGAGYSYDYDGGILHSPPTFLPFDCRTPDSIMSTGSSGNLSGYSGNSVKTRGGRALEDLGLITFTLSDLEEDEEYTNPGKPFQDTGSIYTFTNSTVMHPDDHTTSSVTPSIVSSRVASAPNSGMNSGMSTPRTHSRRNSTSTFSTTLGLAKMLNERGIKAVTPSCIGTPTDDRNFSPTATPCNSPDASLSPTRSSSPIPESAASLTLGLLSTGAELLRRTFSYEPPAPVQVKKKRPKSTISRSDKKALTGIRLVEKLERIGIDTIIATTASSSISPLALQGALYTRRSTGSPMAQLTFLKTSMSSSTSQEKLISPSSSTSSTSDEFPPSKSPLLLGKRDDSKEPSVSGSNAFNSRATGQSPDRQRRSGARATRPDLGRVKPPIPTPVTKESKQSALGAISSLLFGRKGGLL</sequence>
<feature type="compositionally biased region" description="Polar residues" evidence="6">
    <location>
        <begin position="746"/>
        <end position="755"/>
    </location>
</feature>
<dbReference type="PANTHER" id="PTHR15751">
    <property type="entry name" value="TRAFFICKING KINESIN-BINDING PROTEIN"/>
    <property type="match status" value="1"/>
</dbReference>
<evidence type="ECO:0000256" key="2">
    <source>
        <dbReference type="ARBA" id="ARBA00007007"/>
    </source>
</evidence>
<feature type="region of interest" description="Disordered" evidence="6">
    <location>
        <begin position="613"/>
        <end position="644"/>
    </location>
</feature>
<dbReference type="GO" id="GO:0048311">
    <property type="term" value="P:mitochondrion distribution"/>
    <property type="evidence" value="ECO:0007669"/>
    <property type="project" value="TreeGrafter"/>
</dbReference>
<dbReference type="GO" id="GO:0017022">
    <property type="term" value="F:myosin binding"/>
    <property type="evidence" value="ECO:0007669"/>
    <property type="project" value="TreeGrafter"/>
</dbReference>
<feature type="compositionally biased region" description="Polar residues" evidence="6">
    <location>
        <begin position="619"/>
        <end position="642"/>
    </location>
</feature>
<evidence type="ECO:0000259" key="8">
    <source>
        <dbReference type="SMART" id="SM01424"/>
    </source>
</evidence>
<feature type="compositionally biased region" description="Polar residues" evidence="6">
    <location>
        <begin position="563"/>
        <end position="572"/>
    </location>
</feature>
<proteinExistence type="inferred from homology"/>
<evidence type="ECO:0000256" key="5">
    <source>
        <dbReference type="SAM" id="Coils"/>
    </source>
</evidence>
<comment type="similarity">
    <text evidence="2">Belongs to the milton family.</text>
</comment>
<evidence type="ECO:0000256" key="6">
    <source>
        <dbReference type="SAM" id="MobiDB-lite"/>
    </source>
</evidence>
<dbReference type="GO" id="GO:0031410">
    <property type="term" value="C:cytoplasmic vesicle"/>
    <property type="evidence" value="ECO:0007669"/>
    <property type="project" value="TreeGrafter"/>
</dbReference>
<evidence type="ECO:0000313" key="9">
    <source>
        <dbReference type="EMBL" id="KAG5346668.1"/>
    </source>
</evidence>
<dbReference type="Proteomes" id="UP000669903">
    <property type="component" value="Unassembled WGS sequence"/>
</dbReference>
<reference evidence="9" key="1">
    <citation type="submission" date="2020-03" db="EMBL/GenBank/DDBJ databases">
        <title>Relaxed selection underlies rapid genomic changes in the transitions from sociality to social parasitism in ants.</title>
        <authorList>
            <person name="Bi X."/>
        </authorList>
    </citation>
    <scope>NUCLEOTIDE SEQUENCE</scope>
    <source>
        <strain evidence="9">BGI-DK2014a</strain>
        <tissue evidence="9">Whole body</tissue>
    </source>
</reference>
<evidence type="ECO:0000259" key="7">
    <source>
        <dbReference type="SMART" id="SM01423"/>
    </source>
</evidence>
<dbReference type="Pfam" id="PF12448">
    <property type="entry name" value="Milton"/>
    <property type="match status" value="1"/>
</dbReference>